<keyword evidence="2" id="KW-1185">Reference proteome</keyword>
<name>A0A9P7FV01_9AGAR</name>
<gene>
    <name evidence="1" type="ORF">H0H81_009787</name>
</gene>
<accession>A0A9P7FV01</accession>
<protein>
    <submittedName>
        <fullName evidence="1">Uncharacterized protein</fullName>
    </submittedName>
</protein>
<proteinExistence type="predicted"/>
<comment type="caution">
    <text evidence="1">The sequence shown here is derived from an EMBL/GenBank/DDBJ whole genome shotgun (WGS) entry which is preliminary data.</text>
</comment>
<dbReference type="Proteomes" id="UP000717328">
    <property type="component" value="Unassembled WGS sequence"/>
</dbReference>
<dbReference type="EMBL" id="JABCKI010005743">
    <property type="protein sequence ID" value="KAG5638814.1"/>
    <property type="molecule type" value="Genomic_DNA"/>
</dbReference>
<sequence>MDAKAWIFERLVVPELATLDIRCFGLIFETSKLITMVAQSGCALKRLSFPANLREEKYKMDTPARDLLVMLPQVVKLAFNQVTLTAEELQDIGRGILIPRIDVLECAAESPKAYLEMIEMQRGRGGSLVVGCAWMWELSEHFHEFREVFQKLITMNVEWGTRFRMEPHNYVGLVYLSPDEYL</sequence>
<evidence type="ECO:0000313" key="1">
    <source>
        <dbReference type="EMBL" id="KAG5638814.1"/>
    </source>
</evidence>
<reference evidence="1" key="2">
    <citation type="submission" date="2021-10" db="EMBL/GenBank/DDBJ databases">
        <title>Phylogenomics reveals ancestral predisposition of the termite-cultivated fungus Termitomyces towards a domesticated lifestyle.</title>
        <authorList>
            <person name="Auxier B."/>
            <person name="Grum-Grzhimaylo A."/>
            <person name="Cardenas M.E."/>
            <person name="Lodge J.D."/>
            <person name="Laessoe T."/>
            <person name="Pedersen O."/>
            <person name="Smith M.E."/>
            <person name="Kuyper T.W."/>
            <person name="Franco-Molano E.A."/>
            <person name="Baroni T.J."/>
            <person name="Aanen D.K."/>
        </authorList>
    </citation>
    <scope>NUCLEOTIDE SEQUENCE</scope>
    <source>
        <strain evidence="1">D49</strain>
    </source>
</reference>
<reference evidence="1" key="1">
    <citation type="submission" date="2021-02" db="EMBL/GenBank/DDBJ databases">
        <authorList>
            <person name="Nieuwenhuis M."/>
            <person name="Van De Peppel L.J.J."/>
        </authorList>
    </citation>
    <scope>NUCLEOTIDE SEQUENCE</scope>
    <source>
        <strain evidence="1">D49</strain>
    </source>
</reference>
<evidence type="ECO:0000313" key="2">
    <source>
        <dbReference type="Proteomes" id="UP000717328"/>
    </source>
</evidence>
<organism evidence="1 2">
    <name type="scientific">Sphagnurus paluster</name>
    <dbReference type="NCBI Taxonomy" id="117069"/>
    <lineage>
        <taxon>Eukaryota</taxon>
        <taxon>Fungi</taxon>
        <taxon>Dikarya</taxon>
        <taxon>Basidiomycota</taxon>
        <taxon>Agaricomycotina</taxon>
        <taxon>Agaricomycetes</taxon>
        <taxon>Agaricomycetidae</taxon>
        <taxon>Agaricales</taxon>
        <taxon>Tricholomatineae</taxon>
        <taxon>Lyophyllaceae</taxon>
        <taxon>Sphagnurus</taxon>
    </lineage>
</organism>
<dbReference type="AlphaFoldDB" id="A0A9P7FV01"/>